<evidence type="ECO:0000313" key="4">
    <source>
        <dbReference type="Proteomes" id="UP001217089"/>
    </source>
</evidence>
<keyword evidence="4" id="KW-1185">Reference proteome</keyword>
<proteinExistence type="predicted"/>
<dbReference type="InterPro" id="IPR051191">
    <property type="entry name" value="DCAF12"/>
</dbReference>
<dbReference type="PANTHER" id="PTHR19860:SF17">
    <property type="entry name" value="FBA DOMAIN-CONTAINING PROTEIN"/>
    <property type="match status" value="1"/>
</dbReference>
<dbReference type="Pfam" id="PF13374">
    <property type="entry name" value="TPR_10"/>
    <property type="match status" value="1"/>
</dbReference>
<evidence type="ECO:0000256" key="1">
    <source>
        <dbReference type="ARBA" id="ARBA00022737"/>
    </source>
</evidence>
<name>A0ABQ9E6G2_TEGGR</name>
<keyword evidence="1" id="KW-0677">Repeat</keyword>
<gene>
    <name evidence="3" type="ORF">KUTeg_021535</name>
</gene>
<dbReference type="Pfam" id="PF13191">
    <property type="entry name" value="AAA_16"/>
    <property type="match status" value="1"/>
</dbReference>
<comment type="caution">
    <text evidence="3">The sequence shown here is derived from an EMBL/GenBank/DDBJ whole genome shotgun (WGS) entry which is preliminary data.</text>
</comment>
<dbReference type="PANTHER" id="PTHR19860">
    <property type="entry name" value="DDB1- AND CUL4-ASSOCIATED FACTOR 12-RELATED"/>
    <property type="match status" value="1"/>
</dbReference>
<feature type="domain" description="Orc1-like AAA ATPase" evidence="2">
    <location>
        <begin position="57"/>
        <end position="166"/>
    </location>
</feature>
<dbReference type="InterPro" id="IPR011990">
    <property type="entry name" value="TPR-like_helical_dom_sf"/>
</dbReference>
<sequence length="749" mass="86060">MDDKDLQWCVEQDFPAGTELTPLEREREAHQAFADARCRVYIGRQEYFVSIDENLKKGSNQPFVLLGESGSGKSALVANWAKQVRERQPNWFVFVHFIGSSAESASYIKLLRRLYEEIKDFFGFDLSIPSSDANLVTDLSKWLHLAAARNKCVIVFDALNQLDDGTGTEDLPSNVFLLLSTLPGKAMDAINSFEWPSMRVKPLDPSQKMEIITGYLEGLYSKTLSKEQKEMIVEVPQTDNPLYLKSLLDEVRVYGSFSKLTRKIEEYLTASNPGDLFAKILDRLETDFENEEEFEKALVRETTTAIWCSHRGMAESEIVDLLEVPSAIWSPFYLSIVENLVNRNGILNFFHDHLRQAVETKYLSTPEAKRKAYLNLANFFEKRELDERVVDELPFLLARAGDLERLRKTISNLDVFKIMVKSEDGMFELIKSWKLLGDFTQVEETYLAKLSEIPESQKHSEKFSDLLNDLGTFFVHIGLYGAARNVYEKLIQDLESRYAVSHGTVVYHPWNYSWKYRSQHPDVINALHRLGLVCEKQNDLAAGVNYYKDAISRQNRIVTPEQKLQVSPELAAGVMYYKDAISRQNRIVTPEQKLQLCEGLLGLASIFYIQDDMKEAKKLMLGQLSYAQSRLDEALGYQLQDLKLTRSEVGLTHPRIAGILNEIALVYNLGTYYYATNHFAKAKYQFQESYNIYLSFLGEEHPDTQKTKAALDEITPMIFFQHFFLNICYVFNRLVRNACEILIIYVINS</sequence>
<evidence type="ECO:0000313" key="3">
    <source>
        <dbReference type="EMBL" id="KAJ8300016.1"/>
    </source>
</evidence>
<dbReference type="Gene3D" id="1.25.40.10">
    <property type="entry name" value="Tetratricopeptide repeat domain"/>
    <property type="match status" value="2"/>
</dbReference>
<dbReference type="Gene3D" id="3.40.50.300">
    <property type="entry name" value="P-loop containing nucleotide triphosphate hydrolases"/>
    <property type="match status" value="1"/>
</dbReference>
<dbReference type="InterPro" id="IPR041664">
    <property type="entry name" value="AAA_16"/>
</dbReference>
<evidence type="ECO:0000259" key="2">
    <source>
        <dbReference type="Pfam" id="PF13191"/>
    </source>
</evidence>
<protein>
    <recommendedName>
        <fullName evidence="2">Orc1-like AAA ATPase domain-containing protein</fullName>
    </recommendedName>
</protein>
<dbReference type="SUPFAM" id="SSF52540">
    <property type="entry name" value="P-loop containing nucleoside triphosphate hydrolases"/>
    <property type="match status" value="1"/>
</dbReference>
<dbReference type="SUPFAM" id="SSF48452">
    <property type="entry name" value="TPR-like"/>
    <property type="match status" value="1"/>
</dbReference>
<dbReference type="EMBL" id="JARBDR010000919">
    <property type="protein sequence ID" value="KAJ8300016.1"/>
    <property type="molecule type" value="Genomic_DNA"/>
</dbReference>
<accession>A0ABQ9E6G2</accession>
<reference evidence="3 4" key="1">
    <citation type="submission" date="2022-12" db="EMBL/GenBank/DDBJ databases">
        <title>Chromosome-level genome of Tegillarca granosa.</title>
        <authorList>
            <person name="Kim J."/>
        </authorList>
    </citation>
    <scope>NUCLEOTIDE SEQUENCE [LARGE SCALE GENOMIC DNA]</scope>
    <source>
        <strain evidence="3">Teg-2019</strain>
        <tissue evidence="3">Adductor muscle</tissue>
    </source>
</reference>
<dbReference type="Proteomes" id="UP001217089">
    <property type="component" value="Unassembled WGS sequence"/>
</dbReference>
<organism evidence="3 4">
    <name type="scientific">Tegillarca granosa</name>
    <name type="common">Malaysian cockle</name>
    <name type="synonym">Anadara granosa</name>
    <dbReference type="NCBI Taxonomy" id="220873"/>
    <lineage>
        <taxon>Eukaryota</taxon>
        <taxon>Metazoa</taxon>
        <taxon>Spiralia</taxon>
        <taxon>Lophotrochozoa</taxon>
        <taxon>Mollusca</taxon>
        <taxon>Bivalvia</taxon>
        <taxon>Autobranchia</taxon>
        <taxon>Pteriomorphia</taxon>
        <taxon>Arcoida</taxon>
        <taxon>Arcoidea</taxon>
        <taxon>Arcidae</taxon>
        <taxon>Tegillarca</taxon>
    </lineage>
</organism>
<dbReference type="InterPro" id="IPR027417">
    <property type="entry name" value="P-loop_NTPase"/>
</dbReference>